<dbReference type="EMBL" id="CP054614">
    <property type="protein sequence ID" value="QKS59866.1"/>
    <property type="molecule type" value="Genomic_DNA"/>
</dbReference>
<dbReference type="AlphaFoldDB" id="A0A2V4VL35"/>
<evidence type="ECO:0000313" key="3">
    <source>
        <dbReference type="Proteomes" id="UP000247790"/>
    </source>
</evidence>
<sequence length="125" mass="14328">MSRDDVHSLLADLKEGHLLGEQNFRGLDVDAYLDERDEALFADEWMRAYERYAGDAALAEQEVLRNIRETAFKRTITLTGEPELAGYVSDDFGLIGCYLLQKEEQNDFVWKLFGSYRLGKLPLCS</sequence>
<dbReference type="RefSeq" id="WP_110895989.1">
    <property type="nucleotide sequence ID" value="NZ_CP054614.1"/>
</dbReference>
<evidence type="ECO:0000313" key="4">
    <source>
        <dbReference type="Proteomes" id="UP000509327"/>
    </source>
</evidence>
<reference evidence="2 4" key="2">
    <citation type="submission" date="2020-06" db="EMBL/GenBank/DDBJ databases">
        <title>Complete genome of Paenibacillus barcinonensis KACC11450.</title>
        <authorList>
            <person name="Kim M."/>
            <person name="Park Y.-J."/>
            <person name="Shin J.-H."/>
        </authorList>
    </citation>
    <scope>NUCLEOTIDE SEQUENCE [LARGE SCALE GENOMIC DNA]</scope>
    <source>
        <strain evidence="2 4">KACC11450</strain>
    </source>
</reference>
<dbReference type="OrthoDB" id="6903468at2"/>
<evidence type="ECO:0000313" key="2">
    <source>
        <dbReference type="EMBL" id="QKS59866.1"/>
    </source>
</evidence>
<dbReference type="Proteomes" id="UP000247790">
    <property type="component" value="Unassembled WGS sequence"/>
</dbReference>
<protein>
    <submittedName>
        <fullName evidence="1">Uncharacterized protein</fullName>
    </submittedName>
</protein>
<organism evidence="1 3">
    <name type="scientific">Paenibacillus barcinonensis</name>
    <dbReference type="NCBI Taxonomy" id="198119"/>
    <lineage>
        <taxon>Bacteria</taxon>
        <taxon>Bacillati</taxon>
        <taxon>Bacillota</taxon>
        <taxon>Bacilli</taxon>
        <taxon>Bacillales</taxon>
        <taxon>Paenibacillaceae</taxon>
        <taxon>Paenibacillus</taxon>
    </lineage>
</organism>
<accession>A0A2V4VL35</accession>
<proteinExistence type="predicted"/>
<dbReference type="EMBL" id="QJSW01000004">
    <property type="protein sequence ID" value="PYE50135.1"/>
    <property type="molecule type" value="Genomic_DNA"/>
</dbReference>
<evidence type="ECO:0000313" key="1">
    <source>
        <dbReference type="EMBL" id="PYE50135.1"/>
    </source>
</evidence>
<reference evidence="1 3" key="1">
    <citation type="submission" date="2018-06" db="EMBL/GenBank/DDBJ databases">
        <title>Genomic Encyclopedia of Type Strains, Phase III (KMG-III): the genomes of soil and plant-associated and newly described type strains.</title>
        <authorList>
            <person name="Whitman W."/>
        </authorList>
    </citation>
    <scope>NUCLEOTIDE SEQUENCE [LARGE SCALE GENOMIC DNA]</scope>
    <source>
        <strain evidence="1 3">CECT 7022</strain>
    </source>
</reference>
<gene>
    <name evidence="1" type="ORF">DFQ00_10493</name>
    <name evidence="2" type="ORF">HUB98_29115</name>
</gene>
<name>A0A2V4VL35_PAEBA</name>
<dbReference type="Proteomes" id="UP000509327">
    <property type="component" value="Chromosome"/>
</dbReference>
<keyword evidence="4" id="KW-1185">Reference proteome</keyword>